<comment type="caution">
    <text evidence="2">The sequence shown here is derived from an EMBL/GenBank/DDBJ whole genome shotgun (WGS) entry which is preliminary data.</text>
</comment>
<protein>
    <submittedName>
        <fullName evidence="2">Uncharacterized protein</fullName>
    </submittedName>
</protein>
<accession>A0A5C7F953</accession>
<dbReference type="AlphaFoldDB" id="A0A5C7F953"/>
<dbReference type="RefSeq" id="WP_147932920.1">
    <property type="nucleotide sequence ID" value="NZ_VOXD01000076.1"/>
</dbReference>
<reference evidence="2 3" key="1">
    <citation type="submission" date="2019-08" db="EMBL/GenBank/DDBJ databases">
        <title>Lewinella sp. strain SSH13 Genome sequencing and assembly.</title>
        <authorList>
            <person name="Kim I."/>
        </authorList>
    </citation>
    <scope>NUCLEOTIDE SEQUENCE [LARGE SCALE GENOMIC DNA]</scope>
    <source>
        <strain evidence="2 3">SSH13</strain>
    </source>
</reference>
<evidence type="ECO:0000313" key="3">
    <source>
        <dbReference type="Proteomes" id="UP000321907"/>
    </source>
</evidence>
<evidence type="ECO:0000313" key="2">
    <source>
        <dbReference type="EMBL" id="TXF81698.1"/>
    </source>
</evidence>
<proteinExistence type="predicted"/>
<keyword evidence="1" id="KW-0472">Membrane</keyword>
<evidence type="ECO:0000256" key="1">
    <source>
        <dbReference type="SAM" id="Phobius"/>
    </source>
</evidence>
<feature type="transmembrane region" description="Helical" evidence="1">
    <location>
        <begin position="58"/>
        <end position="85"/>
    </location>
</feature>
<dbReference type="Proteomes" id="UP000321907">
    <property type="component" value="Unassembled WGS sequence"/>
</dbReference>
<name>A0A5C7F953_9BACT</name>
<feature type="transmembrane region" description="Helical" evidence="1">
    <location>
        <begin position="6"/>
        <end position="22"/>
    </location>
</feature>
<keyword evidence="1" id="KW-0812">Transmembrane</keyword>
<keyword evidence="1" id="KW-1133">Transmembrane helix</keyword>
<gene>
    <name evidence="2" type="ORF">FUA23_21925</name>
</gene>
<dbReference type="EMBL" id="VOXD01000076">
    <property type="protein sequence ID" value="TXF81698.1"/>
    <property type="molecule type" value="Genomic_DNA"/>
</dbReference>
<keyword evidence="3" id="KW-1185">Reference proteome</keyword>
<organism evidence="2 3">
    <name type="scientific">Neolewinella aurantiaca</name>
    <dbReference type="NCBI Taxonomy" id="2602767"/>
    <lineage>
        <taxon>Bacteria</taxon>
        <taxon>Pseudomonadati</taxon>
        <taxon>Bacteroidota</taxon>
        <taxon>Saprospiria</taxon>
        <taxon>Saprospirales</taxon>
        <taxon>Lewinellaceae</taxon>
        <taxon>Neolewinella</taxon>
    </lineage>
</organism>
<dbReference type="OrthoDB" id="1163261at2"/>
<sequence>MLKVYIVITILLIGDLTVYLTNGISISGQLIDKIIFWTWGILSPIVIVKYSKRIWVKWYLGLVLFLITLSFIPMGIPFLKVALFATEFNNERRIRGYRLREGAKSVIAIPKISLIKDIGVFEKEIGEIDFYIEIDENSYRLSEIEKIDINEEVDSVIIEFAVENQSTIQKIKKN</sequence>